<reference evidence="2" key="1">
    <citation type="submission" date="2023-06" db="EMBL/GenBank/DDBJ databases">
        <title>full genome analysis of Phenantherene degrader P3.</title>
        <authorList>
            <person name="Akbar A."/>
            <person name="Rahmeh R."/>
            <person name="Kishk M."/>
        </authorList>
    </citation>
    <scope>NUCLEOTIDE SEQUENCE</scope>
    <source>
        <strain evidence="2">P3</strain>
    </source>
</reference>
<dbReference type="Pfam" id="PF12365">
    <property type="entry name" value="DUF3649"/>
    <property type="match status" value="1"/>
</dbReference>
<dbReference type="Proteomes" id="UP001175604">
    <property type="component" value="Unassembled WGS sequence"/>
</dbReference>
<keyword evidence="3" id="KW-1185">Reference proteome</keyword>
<gene>
    <name evidence="2" type="ORF">QUC21_03185</name>
</gene>
<organism evidence="2 3">
    <name type="scientific">Bordetella petrii</name>
    <dbReference type="NCBI Taxonomy" id="94624"/>
    <lineage>
        <taxon>Bacteria</taxon>
        <taxon>Pseudomonadati</taxon>
        <taxon>Pseudomonadota</taxon>
        <taxon>Betaproteobacteria</taxon>
        <taxon>Burkholderiales</taxon>
        <taxon>Alcaligenaceae</taxon>
        <taxon>Bordetella</taxon>
    </lineage>
</organism>
<comment type="caution">
    <text evidence="2">The sequence shown here is derived from an EMBL/GenBank/DDBJ whole genome shotgun (WGS) entry which is preliminary data.</text>
</comment>
<sequence>MKPDPGASLARYRWAVASRVAAAVLGGYALASATAACLAVWLPLARVDAVITAMLAAFVAYAIGATWVFATRNAWRAWAGMLAPAALLAALFWLGRPAGVA</sequence>
<accession>A0ABT7VYJ9</accession>
<evidence type="ECO:0000313" key="3">
    <source>
        <dbReference type="Proteomes" id="UP001175604"/>
    </source>
</evidence>
<keyword evidence="1" id="KW-1133">Transmembrane helix</keyword>
<proteinExistence type="predicted"/>
<keyword evidence="1" id="KW-0472">Membrane</keyword>
<dbReference type="InterPro" id="IPR022109">
    <property type="entry name" value="DUF3649"/>
</dbReference>
<protein>
    <submittedName>
        <fullName evidence="2">DUF3649 domain-containing protein</fullName>
    </submittedName>
</protein>
<feature type="transmembrane region" description="Helical" evidence="1">
    <location>
        <begin position="77"/>
        <end position="95"/>
    </location>
</feature>
<keyword evidence="1" id="KW-0812">Transmembrane</keyword>
<dbReference type="EMBL" id="JAUDJE010000002">
    <property type="protein sequence ID" value="MDM9558014.1"/>
    <property type="molecule type" value="Genomic_DNA"/>
</dbReference>
<feature type="transmembrane region" description="Helical" evidence="1">
    <location>
        <begin position="50"/>
        <end position="70"/>
    </location>
</feature>
<evidence type="ECO:0000313" key="2">
    <source>
        <dbReference type="EMBL" id="MDM9558014.1"/>
    </source>
</evidence>
<name>A0ABT7VYJ9_9BORD</name>
<feature type="transmembrane region" description="Helical" evidence="1">
    <location>
        <begin position="20"/>
        <end position="44"/>
    </location>
</feature>
<evidence type="ECO:0000256" key="1">
    <source>
        <dbReference type="SAM" id="Phobius"/>
    </source>
</evidence>
<dbReference type="RefSeq" id="WP_231501713.1">
    <property type="nucleotide sequence ID" value="NZ_JAUDJE010000002.1"/>
</dbReference>